<dbReference type="AlphaFoldDB" id="A0A1I3YGV1"/>
<dbReference type="InterPro" id="IPR020904">
    <property type="entry name" value="Sc_DH/Rdtase_CS"/>
</dbReference>
<dbReference type="InterPro" id="IPR036291">
    <property type="entry name" value="NAD(P)-bd_dom_sf"/>
</dbReference>
<dbReference type="STRING" id="258723.GCA_900169305_00642"/>
<dbReference type="Proteomes" id="UP000199589">
    <property type="component" value="Unassembled WGS sequence"/>
</dbReference>
<protein>
    <submittedName>
        <fullName evidence="4">NAD(P)-dependent dehydrogenase, short-chain alcohol dehydrogenase family</fullName>
    </submittedName>
</protein>
<dbReference type="FunFam" id="3.40.50.720:FF:000097">
    <property type="entry name" value="SDR family oxidoreductase"/>
    <property type="match status" value="1"/>
</dbReference>
<dbReference type="RefSeq" id="WP_072695082.1">
    <property type="nucleotide sequence ID" value="NZ_FOSJ01000022.1"/>
</dbReference>
<evidence type="ECO:0000256" key="1">
    <source>
        <dbReference type="ARBA" id="ARBA00006484"/>
    </source>
</evidence>
<dbReference type="PRINTS" id="PR00081">
    <property type="entry name" value="GDHRDH"/>
</dbReference>
<dbReference type="EMBL" id="FOSJ01000022">
    <property type="protein sequence ID" value="SFK31052.1"/>
    <property type="molecule type" value="Genomic_DNA"/>
</dbReference>
<evidence type="ECO:0000256" key="3">
    <source>
        <dbReference type="SAM" id="MobiDB-lite"/>
    </source>
</evidence>
<evidence type="ECO:0000256" key="2">
    <source>
        <dbReference type="ARBA" id="ARBA00023002"/>
    </source>
</evidence>
<dbReference type="PANTHER" id="PTHR48107:SF16">
    <property type="entry name" value="NADPH-DEPENDENT ALDEHYDE REDUCTASE 1, CHLOROPLASTIC"/>
    <property type="match status" value="1"/>
</dbReference>
<dbReference type="Pfam" id="PF13561">
    <property type="entry name" value="adh_short_C2"/>
    <property type="match status" value="1"/>
</dbReference>
<gene>
    <name evidence="4" type="ORF">SAMN04488569_102216</name>
</gene>
<keyword evidence="5" id="KW-1185">Reference proteome</keyword>
<evidence type="ECO:0000313" key="5">
    <source>
        <dbReference type="Proteomes" id="UP000199589"/>
    </source>
</evidence>
<dbReference type="InterPro" id="IPR002347">
    <property type="entry name" value="SDR_fam"/>
</dbReference>
<keyword evidence="2" id="KW-0560">Oxidoreductase</keyword>
<dbReference type="Gene3D" id="3.40.50.720">
    <property type="entry name" value="NAD(P)-binding Rossmann-like Domain"/>
    <property type="match status" value="1"/>
</dbReference>
<dbReference type="GO" id="GO:0016614">
    <property type="term" value="F:oxidoreductase activity, acting on CH-OH group of donors"/>
    <property type="evidence" value="ECO:0007669"/>
    <property type="project" value="UniProtKB-ARBA"/>
</dbReference>
<dbReference type="OrthoDB" id="9805904at2"/>
<feature type="region of interest" description="Disordered" evidence="3">
    <location>
        <begin position="1"/>
        <end position="35"/>
    </location>
</feature>
<name>A0A1I3YGV1_9LACT</name>
<dbReference type="PROSITE" id="PS00061">
    <property type="entry name" value="ADH_SHORT"/>
    <property type="match status" value="1"/>
</dbReference>
<reference evidence="5" key="1">
    <citation type="submission" date="2016-10" db="EMBL/GenBank/DDBJ databases">
        <authorList>
            <person name="Varghese N."/>
            <person name="Submissions S."/>
        </authorList>
    </citation>
    <scope>NUCLEOTIDE SEQUENCE [LARGE SCALE GENOMIC DNA]</scope>
    <source>
        <strain evidence="5">DSM 16108</strain>
    </source>
</reference>
<proteinExistence type="inferred from homology"/>
<organism evidence="4 5">
    <name type="scientific">Marinilactibacillus piezotolerans</name>
    <dbReference type="NCBI Taxonomy" id="258723"/>
    <lineage>
        <taxon>Bacteria</taxon>
        <taxon>Bacillati</taxon>
        <taxon>Bacillota</taxon>
        <taxon>Bacilli</taxon>
        <taxon>Lactobacillales</taxon>
        <taxon>Carnobacteriaceae</taxon>
        <taxon>Marinilactibacillus</taxon>
    </lineage>
</organism>
<dbReference type="SUPFAM" id="SSF51735">
    <property type="entry name" value="NAD(P)-binding Rossmann-fold domains"/>
    <property type="match status" value="1"/>
</dbReference>
<accession>A0A1I3YGV1</accession>
<dbReference type="PANTHER" id="PTHR48107">
    <property type="entry name" value="NADPH-DEPENDENT ALDEHYDE REDUCTASE-LIKE PROTEIN, CHLOROPLASTIC-RELATED"/>
    <property type="match status" value="1"/>
</dbReference>
<evidence type="ECO:0000313" key="4">
    <source>
        <dbReference type="EMBL" id="SFK31052.1"/>
    </source>
</evidence>
<comment type="similarity">
    <text evidence="1">Belongs to the short-chain dehydrogenases/reductases (SDR) family.</text>
</comment>
<sequence length="296" mass="31744">MSNEQNVNPLDEYFNGKFPKQPQSPPGLQKEMDPVPDCGEATYKGNDQLKGKRILVTGGDSGIGRAAAIAYAREGADVAIVYLPEEQPDADEVKKLIEAENQKAVLLPGDLRSEDFSKEIVEKTVSELGGLDVLALVAGKQQSTSNIEDITTEQLTSTFETNIYSMFWTIQAALPHLSEGASIITTSSIQGYSPSENLLDYASTKFAIRGFTIALAKQLAPKGIRVNSIAPGPIWTALQVTGGQPQDSIPEFGKETPLKRAGQPAELAHQYVYLASEKSNYVTGEISGITGGLPLG</sequence>